<feature type="region of interest" description="Disordered" evidence="1">
    <location>
        <begin position="648"/>
        <end position="688"/>
    </location>
</feature>
<protein>
    <submittedName>
        <fullName evidence="2">Uncharacterized protein</fullName>
    </submittedName>
</protein>
<comment type="caution">
    <text evidence="2">The sequence shown here is derived from an EMBL/GenBank/DDBJ whole genome shotgun (WGS) entry which is preliminary data.</text>
</comment>
<gene>
    <name evidence="2" type="ORF">HCN44_005908</name>
</gene>
<dbReference type="Proteomes" id="UP000639338">
    <property type="component" value="Unassembled WGS sequence"/>
</dbReference>
<organism evidence="2 3">
    <name type="scientific">Aphidius gifuensis</name>
    <name type="common">Parasitoid wasp</name>
    <dbReference type="NCBI Taxonomy" id="684658"/>
    <lineage>
        <taxon>Eukaryota</taxon>
        <taxon>Metazoa</taxon>
        <taxon>Ecdysozoa</taxon>
        <taxon>Arthropoda</taxon>
        <taxon>Hexapoda</taxon>
        <taxon>Insecta</taxon>
        <taxon>Pterygota</taxon>
        <taxon>Neoptera</taxon>
        <taxon>Endopterygota</taxon>
        <taxon>Hymenoptera</taxon>
        <taxon>Apocrita</taxon>
        <taxon>Ichneumonoidea</taxon>
        <taxon>Braconidae</taxon>
        <taxon>Aphidiinae</taxon>
        <taxon>Aphidius</taxon>
    </lineage>
</organism>
<evidence type="ECO:0000313" key="2">
    <source>
        <dbReference type="EMBL" id="KAF7993127.1"/>
    </source>
</evidence>
<keyword evidence="3" id="KW-1185">Reference proteome</keyword>
<accession>A0A834XWZ1</accession>
<feature type="compositionally biased region" description="Polar residues" evidence="1">
    <location>
        <begin position="672"/>
        <end position="688"/>
    </location>
</feature>
<sequence>MKSREDNKKMSKDCKYFVQHAWKKDLCANCFESREEHLKRIAKTKPYVVKDVKNIQGILREHQRQEKKYKKKNNVKFPETLAEIIGYGGEQYSDSESDPSSNDVEIIDSMISKKKNGKDEVDRDKDWEQDSEEDRALNNLTRLNTNFNAVTENLTVSSTTSTTTATINNEIKKPLGSLMLGKINKDSEGKKTTLLISVTPFGADDTIPTAKRPVEKKRCDDKNIELEKIVDMPLIVPSTNTTTSTTIIKKTETNLTSLNNKIKTNEILSSVFTSESKDDKIIDNILKEDNNKITESNDMTFEDICNRTVEGESLSIDNNSETLSSTNIITDKNSREEAGVPDGEEDEKEKSISIETSSIISSTTTEPRYSFLHSETISKKSVFSTKPINEQKNNSKKIIDVFDETKNSPISSQTKTTTTTTTPTPTPTPDNNEFITSAIKDDNSTFESQSIGYSKRRMAPKPPEINCDDTNMPLFARKQNFKSYLKSDCPVVREKEKRERASSSYSPKLKKSMDTYQNTSDISNNNNNLINDNDYSVTSISRISGNISYSLPTVSTDELDNCFEEKKKSKSRFLPFKKLLRMGGSRKDLNLVSTKSFSTTKVDDITCGLSPKPRLEIIHPLELNGSAVEVLRHDKLVKFNDEIIHGDTKQDVNHNTTARLGKPPPPPRSTDTDSTNQINKESQSPNLDNMMKLQTSMRGWQHTSAVAGDSIYANLATENVAGEVRCGIAPSKPQRTSSLRRDNENSTIQSSPRSIKSSKDYTKFNLSEVPTNTNSLDPTTSECHDAYELLSSSPECDSNIELRRQTNVTPSRTNVTIKRNSELGICNVGHNLQYKYNKPMFVRSNSLPYYGSETESELSTPDGFYTGNEGAEEDHDWKCKNDEYSMAKIRQGRNRCVVYRSLEDNYGAVVVANHESLAQMLERLSQTDQLLPINLRNLNLSNVRLQNFIIDIDTVKIIGKRIFCFASWNKNSFTLCLSVDGLLSSVLSQKEFCLIPITEFIDKITNEIIPSNLLSPEMINTDVTVSILAPIEISTIKLFLSTLSKNHQDQQNNNNEFINRECYLILLQFINVLKNLQARGIEELPMSLNNFLLARDDKDTSYRLYHLQCLHTDHPCDDREEQISLCHSALVALKELNLIDKLPIVQHLLIRERAVSLSQVKAVLEYSLWGPSNVTMNIWKEREIVLQRWLDLERATILHALVRTRPQLTVTDEYQLIFLVNTTAKTMCEASILLDEQKKKYNNCNENNI</sequence>
<feature type="compositionally biased region" description="Basic and acidic residues" evidence="1">
    <location>
        <begin position="117"/>
        <end position="128"/>
    </location>
</feature>
<dbReference type="OrthoDB" id="6381867at2759"/>
<dbReference type="AlphaFoldDB" id="A0A834XWZ1"/>
<feature type="region of interest" description="Disordered" evidence="1">
    <location>
        <begin position="495"/>
        <end position="514"/>
    </location>
</feature>
<feature type="region of interest" description="Disordered" evidence="1">
    <location>
        <begin position="317"/>
        <end position="359"/>
    </location>
</feature>
<feature type="compositionally biased region" description="Low complexity" evidence="1">
    <location>
        <begin position="414"/>
        <end position="423"/>
    </location>
</feature>
<evidence type="ECO:0000256" key="1">
    <source>
        <dbReference type="SAM" id="MobiDB-lite"/>
    </source>
</evidence>
<feature type="region of interest" description="Disordered" evidence="1">
    <location>
        <begin position="110"/>
        <end position="133"/>
    </location>
</feature>
<name>A0A834XWZ1_APHGI</name>
<feature type="region of interest" description="Disordered" evidence="1">
    <location>
        <begin position="406"/>
        <end position="432"/>
    </location>
</feature>
<feature type="region of interest" description="Disordered" evidence="1">
    <location>
        <begin position="445"/>
        <end position="471"/>
    </location>
</feature>
<feature type="region of interest" description="Disordered" evidence="1">
    <location>
        <begin position="728"/>
        <end position="761"/>
    </location>
</feature>
<feature type="compositionally biased region" description="Polar residues" evidence="1">
    <location>
        <begin position="745"/>
        <end position="755"/>
    </location>
</feature>
<proteinExistence type="predicted"/>
<dbReference type="PANTHER" id="PTHR37970">
    <property type="entry name" value="PROTEIN CBG08587"/>
    <property type="match status" value="1"/>
</dbReference>
<dbReference type="PANTHER" id="PTHR37970:SF1">
    <property type="entry name" value="SERINE-RICH ADHESIN FOR PLATELETS"/>
    <property type="match status" value="1"/>
</dbReference>
<reference evidence="2 3" key="1">
    <citation type="submission" date="2020-08" db="EMBL/GenBank/DDBJ databases">
        <title>Aphidius gifuensis genome sequencing and assembly.</title>
        <authorList>
            <person name="Du Z."/>
        </authorList>
    </citation>
    <scope>NUCLEOTIDE SEQUENCE [LARGE SCALE GENOMIC DNA]</scope>
    <source>
        <strain evidence="2">YNYX2018</strain>
        <tissue evidence="2">Adults</tissue>
    </source>
</reference>
<dbReference type="EMBL" id="JACMRX010000003">
    <property type="protein sequence ID" value="KAF7993127.1"/>
    <property type="molecule type" value="Genomic_DNA"/>
</dbReference>
<evidence type="ECO:0000313" key="3">
    <source>
        <dbReference type="Proteomes" id="UP000639338"/>
    </source>
</evidence>
<feature type="compositionally biased region" description="Polar residues" evidence="1">
    <location>
        <begin position="317"/>
        <end position="331"/>
    </location>
</feature>